<keyword evidence="8" id="KW-1185">Reference proteome</keyword>
<evidence type="ECO:0000256" key="3">
    <source>
        <dbReference type="ARBA" id="ARBA00022840"/>
    </source>
</evidence>
<evidence type="ECO:0000256" key="5">
    <source>
        <dbReference type="SAM" id="MobiDB-lite"/>
    </source>
</evidence>
<feature type="compositionally biased region" description="Low complexity" evidence="5">
    <location>
        <begin position="24"/>
        <end position="33"/>
    </location>
</feature>
<dbReference type="GO" id="GO:0005524">
    <property type="term" value="F:ATP binding"/>
    <property type="evidence" value="ECO:0007669"/>
    <property type="project" value="UniProtKB-KW"/>
</dbReference>
<evidence type="ECO:0000313" key="8">
    <source>
        <dbReference type="Proteomes" id="UP000605846"/>
    </source>
</evidence>
<keyword evidence="3" id="KW-0067">ATP-binding</keyword>
<keyword evidence="2" id="KW-0547">Nucleotide-binding</keyword>
<dbReference type="OrthoDB" id="2110130at2759"/>
<feature type="region of interest" description="Disordered" evidence="5">
    <location>
        <begin position="20"/>
        <end position="43"/>
    </location>
</feature>
<dbReference type="FunFam" id="3.40.50.300:FF:000618">
    <property type="entry name" value="ATP-binding cassette (ABC) transporter, putative"/>
    <property type="match status" value="1"/>
</dbReference>
<dbReference type="PANTHER" id="PTHR19211:SF15">
    <property type="entry name" value="ATP-BINDING CASSETTE SUB-FAMILY F MEMBER 2"/>
    <property type="match status" value="1"/>
</dbReference>
<gene>
    <name evidence="7" type="ORF">EC973_002492</name>
</gene>
<dbReference type="PROSITE" id="PS50893">
    <property type="entry name" value="ABC_TRANSPORTER_2"/>
    <property type="match status" value="2"/>
</dbReference>
<reference evidence="7" key="1">
    <citation type="submission" date="2020-01" db="EMBL/GenBank/DDBJ databases">
        <title>Genome Sequencing of Three Apophysomyces-Like Fungal Strains Confirms a Novel Fungal Genus in the Mucoromycota with divergent Burkholderia-like Endosymbiotic Bacteria.</title>
        <authorList>
            <person name="Stajich J.E."/>
            <person name="Macias A.M."/>
            <person name="Carter-House D."/>
            <person name="Lovett B."/>
            <person name="Kasson L.R."/>
            <person name="Berry K."/>
            <person name="Grigoriev I."/>
            <person name="Chang Y."/>
            <person name="Spatafora J."/>
            <person name="Kasson M.T."/>
        </authorList>
    </citation>
    <scope>NUCLEOTIDE SEQUENCE</scope>
    <source>
        <strain evidence="7">NRRL A-21654</strain>
    </source>
</reference>
<dbReference type="AlphaFoldDB" id="A0A8H7BTI6"/>
<dbReference type="SUPFAM" id="SSF52540">
    <property type="entry name" value="P-loop containing nucleoside triphosphate hydrolases"/>
    <property type="match status" value="2"/>
</dbReference>
<dbReference type="InterPro" id="IPR003439">
    <property type="entry name" value="ABC_transporter-like_ATP-bd"/>
</dbReference>
<dbReference type="EMBL" id="JABAYA010000017">
    <property type="protein sequence ID" value="KAF7730249.1"/>
    <property type="molecule type" value="Genomic_DNA"/>
</dbReference>
<evidence type="ECO:0000259" key="6">
    <source>
        <dbReference type="PROSITE" id="PS50893"/>
    </source>
</evidence>
<proteinExistence type="predicted"/>
<comment type="caution">
    <text evidence="7">The sequence shown here is derived from an EMBL/GenBank/DDBJ whole genome shotgun (WGS) entry which is preliminary data.</text>
</comment>
<evidence type="ECO:0000256" key="4">
    <source>
        <dbReference type="SAM" id="Coils"/>
    </source>
</evidence>
<evidence type="ECO:0000256" key="2">
    <source>
        <dbReference type="ARBA" id="ARBA00022741"/>
    </source>
</evidence>
<dbReference type="GO" id="GO:0016887">
    <property type="term" value="F:ATP hydrolysis activity"/>
    <property type="evidence" value="ECO:0007669"/>
    <property type="project" value="InterPro"/>
</dbReference>
<dbReference type="PROSITE" id="PS00211">
    <property type="entry name" value="ABC_TRANSPORTER_1"/>
    <property type="match status" value="1"/>
</dbReference>
<dbReference type="SMART" id="SM00382">
    <property type="entry name" value="AAA"/>
    <property type="match status" value="2"/>
</dbReference>
<feature type="coiled-coil region" evidence="4">
    <location>
        <begin position="142"/>
        <end position="169"/>
    </location>
</feature>
<dbReference type="InterPro" id="IPR050611">
    <property type="entry name" value="ABCF"/>
</dbReference>
<evidence type="ECO:0000256" key="1">
    <source>
        <dbReference type="ARBA" id="ARBA00022737"/>
    </source>
</evidence>
<evidence type="ECO:0000313" key="7">
    <source>
        <dbReference type="EMBL" id="KAF7730249.1"/>
    </source>
</evidence>
<protein>
    <recommendedName>
        <fullName evidence="6">ABC transporter domain-containing protein</fullName>
    </recommendedName>
</protein>
<dbReference type="Proteomes" id="UP000605846">
    <property type="component" value="Unassembled WGS sequence"/>
</dbReference>
<dbReference type="Pfam" id="PF12848">
    <property type="entry name" value="ABC_tran_Xtn"/>
    <property type="match status" value="1"/>
</dbReference>
<name>A0A8H7BTI6_9FUNG</name>
<dbReference type="InterPro" id="IPR032781">
    <property type="entry name" value="ABC_tran_Xtn"/>
</dbReference>
<dbReference type="Pfam" id="PF00005">
    <property type="entry name" value="ABC_tran"/>
    <property type="match status" value="2"/>
</dbReference>
<dbReference type="InterPro" id="IPR003593">
    <property type="entry name" value="AAA+_ATPase"/>
</dbReference>
<dbReference type="Gene3D" id="3.40.50.300">
    <property type="entry name" value="P-loop containing nucleotide triphosphate hydrolases"/>
    <property type="match status" value="2"/>
</dbReference>
<dbReference type="InterPro" id="IPR017871">
    <property type="entry name" value="ABC_transporter-like_CS"/>
</dbReference>
<organism evidence="7 8">
    <name type="scientific">Apophysomyces ossiformis</name>
    <dbReference type="NCBI Taxonomy" id="679940"/>
    <lineage>
        <taxon>Eukaryota</taxon>
        <taxon>Fungi</taxon>
        <taxon>Fungi incertae sedis</taxon>
        <taxon>Mucoromycota</taxon>
        <taxon>Mucoromycotina</taxon>
        <taxon>Mucoromycetes</taxon>
        <taxon>Mucorales</taxon>
        <taxon>Mucorineae</taxon>
        <taxon>Mucoraceae</taxon>
        <taxon>Apophysomyces</taxon>
    </lineage>
</organism>
<dbReference type="FunFam" id="3.40.50.300:FF:000549">
    <property type="entry name" value="ABC transporter ATP-binding protein arb1"/>
    <property type="match status" value="1"/>
</dbReference>
<keyword evidence="1" id="KW-0677">Repeat</keyword>
<dbReference type="CDD" id="cd03221">
    <property type="entry name" value="ABCF_EF-3"/>
    <property type="match status" value="2"/>
</dbReference>
<feature type="domain" description="ABC transporter" evidence="6">
    <location>
        <begin position="72"/>
        <end position="315"/>
    </location>
</feature>
<dbReference type="PANTHER" id="PTHR19211">
    <property type="entry name" value="ATP-BINDING TRANSPORT PROTEIN-RELATED"/>
    <property type="match status" value="1"/>
</dbReference>
<accession>A0A8H7BTI6</accession>
<sequence length="602" mass="67307">MSGISASKAKRLAAKAAKAEAKGIKSAKSSAKSTPIPSNNTSVEDLSLDKMKIKVDRTATGVYTSQERSRDIKIESYSLNYHGRVLIDNATIELNFGRRYGLIGANGSGKSTFLASLAERDIEIPDHIDTYLLNQEAEPSDMNAVDAVIDHAQKEVARLEKQVEEILSQEDGADNPLLDDIYERIEGMDPATFEARACSLLSGLGFTSQQMLKMTKDMSGGWRMRVALARALFVRPTLLLLDEPTNHLDLEACVWLEEYLKTYNRILVIVSHSQDFLNGVCTNMMHLNHKRKLIYYGGNYDMFVKIKEENEINQAKAYEKQQEEIAHIKKFIASAGTYANLVRQAKSKQKIIDKMEAAGLVEKVEKPHAFKFSFTDVAKLPPPVLAFQEVTFSYSGDIDKALYKDIELGVDMDSRVALVGPNGAGKSTLLKLMSGELVPTSGRVQRHTALKLGKYSQHSADQLDMDLSPIDYMKRKFPQESTETDFWRRQIGRYGLTGAHQTSPIEHLSDGLKSRLVFAELAVMRPHIILLDEPTNHLDMESIDSLAEAINEFSGGVVLVSHDFRLISQVAKQIWRCENGHVMPFEGSIAEYKESLRKNVKL</sequence>
<feature type="domain" description="ABC transporter" evidence="6">
    <location>
        <begin position="385"/>
        <end position="602"/>
    </location>
</feature>
<dbReference type="InterPro" id="IPR027417">
    <property type="entry name" value="P-loop_NTPase"/>
</dbReference>
<keyword evidence="4" id="KW-0175">Coiled coil</keyword>